<evidence type="ECO:0000256" key="3">
    <source>
        <dbReference type="ARBA" id="ARBA00022448"/>
    </source>
</evidence>
<feature type="transmembrane region" description="Helical" evidence="9">
    <location>
        <begin position="103"/>
        <end position="127"/>
    </location>
</feature>
<name>A0A4R3KCC9_9FIRM</name>
<protein>
    <recommendedName>
        <fullName evidence="9">Transport permease protein</fullName>
    </recommendedName>
</protein>
<evidence type="ECO:0000259" key="10">
    <source>
        <dbReference type="PROSITE" id="PS51012"/>
    </source>
</evidence>
<dbReference type="PANTHER" id="PTHR30413:SF8">
    <property type="entry name" value="TRANSPORT PERMEASE PROTEIN"/>
    <property type="match status" value="1"/>
</dbReference>
<dbReference type="Proteomes" id="UP000295726">
    <property type="component" value="Unassembled WGS sequence"/>
</dbReference>
<dbReference type="Pfam" id="PF01061">
    <property type="entry name" value="ABC2_membrane"/>
    <property type="match status" value="1"/>
</dbReference>
<feature type="transmembrane region" description="Helical" evidence="9">
    <location>
        <begin position="139"/>
        <end position="165"/>
    </location>
</feature>
<dbReference type="AlphaFoldDB" id="A0A4R3KCC9"/>
<comment type="caution">
    <text evidence="11">The sequence shown here is derived from an EMBL/GenBank/DDBJ whole genome shotgun (WGS) entry which is preliminary data.</text>
</comment>
<dbReference type="GO" id="GO:0043190">
    <property type="term" value="C:ATP-binding cassette (ABC) transporter complex"/>
    <property type="evidence" value="ECO:0007669"/>
    <property type="project" value="InterPro"/>
</dbReference>
<dbReference type="RefSeq" id="WP_132379641.1">
    <property type="nucleotide sequence ID" value="NZ_DAISCH010000043.1"/>
</dbReference>
<evidence type="ECO:0000256" key="8">
    <source>
        <dbReference type="ARBA" id="ARBA00023136"/>
    </source>
</evidence>
<keyword evidence="5" id="KW-0997">Cell inner membrane</keyword>
<dbReference type="OrthoDB" id="9786910at2"/>
<evidence type="ECO:0000313" key="11">
    <source>
        <dbReference type="EMBL" id="TCS80715.1"/>
    </source>
</evidence>
<gene>
    <name evidence="11" type="ORF">EDD59_10597</name>
</gene>
<evidence type="ECO:0000256" key="9">
    <source>
        <dbReference type="RuleBase" id="RU361157"/>
    </source>
</evidence>
<feature type="domain" description="ABC transmembrane type-2" evidence="10">
    <location>
        <begin position="32"/>
        <end position="250"/>
    </location>
</feature>
<evidence type="ECO:0000256" key="6">
    <source>
        <dbReference type="ARBA" id="ARBA00022692"/>
    </source>
</evidence>
<sequence length="258" mass="29652">MSKYINNFLKFQPLLSELVARDIKIKYRRSVLGVLWTLLNPLFMMIILSIVFSNIFKFEVENFPLYVLSGQVIFNFFNDATTNSMTSIISSASLIKKVYVPKYLFVLSRVVSSFINLMAAFTALLLVMMATRIELHWTAFLAFIPLFMVVGFSLGVGLILAALTVKFRDIMHLYSVFTTGLMYLTPIIYPMNILPERIKQVVMLNPLTNYLIMFRNLMLDNTLPSWSSILVGIAEMVIVLILGVYVFYKKQDEFILNI</sequence>
<comment type="similarity">
    <text evidence="2 9">Belongs to the ABC-2 integral membrane protein family.</text>
</comment>
<evidence type="ECO:0000256" key="1">
    <source>
        <dbReference type="ARBA" id="ARBA00004429"/>
    </source>
</evidence>
<comment type="subcellular location">
    <subcellularLocation>
        <location evidence="1">Cell inner membrane</location>
        <topology evidence="1">Multi-pass membrane protein</topology>
    </subcellularLocation>
    <subcellularLocation>
        <location evidence="9">Cell membrane</location>
        <topology evidence="9">Multi-pass membrane protein</topology>
    </subcellularLocation>
</comment>
<feature type="transmembrane region" description="Helical" evidence="9">
    <location>
        <begin position="225"/>
        <end position="248"/>
    </location>
</feature>
<feature type="transmembrane region" description="Helical" evidence="9">
    <location>
        <begin position="31"/>
        <end position="56"/>
    </location>
</feature>
<dbReference type="GO" id="GO:0140359">
    <property type="term" value="F:ABC-type transporter activity"/>
    <property type="evidence" value="ECO:0007669"/>
    <property type="project" value="InterPro"/>
</dbReference>
<keyword evidence="6 9" id="KW-0812">Transmembrane</keyword>
<keyword evidence="7 9" id="KW-1133">Transmembrane helix</keyword>
<evidence type="ECO:0000256" key="5">
    <source>
        <dbReference type="ARBA" id="ARBA00022519"/>
    </source>
</evidence>
<dbReference type="PROSITE" id="PS51012">
    <property type="entry name" value="ABC_TM2"/>
    <property type="match status" value="1"/>
</dbReference>
<keyword evidence="8 9" id="KW-0472">Membrane</keyword>
<dbReference type="PIRSF" id="PIRSF006648">
    <property type="entry name" value="DrrB"/>
    <property type="match status" value="1"/>
</dbReference>
<evidence type="ECO:0000256" key="2">
    <source>
        <dbReference type="ARBA" id="ARBA00007783"/>
    </source>
</evidence>
<organism evidence="11 12">
    <name type="scientific">Muricomes intestini</name>
    <dbReference type="NCBI Taxonomy" id="1796634"/>
    <lineage>
        <taxon>Bacteria</taxon>
        <taxon>Bacillati</taxon>
        <taxon>Bacillota</taxon>
        <taxon>Clostridia</taxon>
        <taxon>Lachnospirales</taxon>
        <taxon>Lachnospiraceae</taxon>
        <taxon>Muricomes</taxon>
    </lineage>
</organism>
<keyword evidence="3 9" id="KW-0813">Transport</keyword>
<comment type="caution">
    <text evidence="9">Lacks conserved residue(s) required for the propagation of feature annotation.</text>
</comment>
<dbReference type="EMBL" id="SLZZ01000005">
    <property type="protein sequence ID" value="TCS80715.1"/>
    <property type="molecule type" value="Genomic_DNA"/>
</dbReference>
<dbReference type="InterPro" id="IPR013525">
    <property type="entry name" value="ABC2_TM"/>
</dbReference>
<dbReference type="PRINTS" id="PR00164">
    <property type="entry name" value="ABC2TRNSPORT"/>
</dbReference>
<dbReference type="InterPro" id="IPR000412">
    <property type="entry name" value="ABC_2_transport"/>
</dbReference>
<keyword evidence="12" id="KW-1185">Reference proteome</keyword>
<feature type="transmembrane region" description="Helical" evidence="9">
    <location>
        <begin position="171"/>
        <end position="189"/>
    </location>
</feature>
<evidence type="ECO:0000256" key="4">
    <source>
        <dbReference type="ARBA" id="ARBA00022475"/>
    </source>
</evidence>
<keyword evidence="4 9" id="KW-1003">Cell membrane</keyword>
<evidence type="ECO:0000313" key="12">
    <source>
        <dbReference type="Proteomes" id="UP000295726"/>
    </source>
</evidence>
<proteinExistence type="inferred from homology"/>
<dbReference type="PANTHER" id="PTHR30413">
    <property type="entry name" value="INNER MEMBRANE TRANSPORT PERMEASE"/>
    <property type="match status" value="1"/>
</dbReference>
<accession>A0A4R3KCC9</accession>
<evidence type="ECO:0000256" key="7">
    <source>
        <dbReference type="ARBA" id="ARBA00022989"/>
    </source>
</evidence>
<dbReference type="InterPro" id="IPR047817">
    <property type="entry name" value="ABC2_TM_bact-type"/>
</dbReference>
<dbReference type="GO" id="GO:0015920">
    <property type="term" value="P:lipopolysaccharide transport"/>
    <property type="evidence" value="ECO:0007669"/>
    <property type="project" value="TreeGrafter"/>
</dbReference>
<reference evidence="11 12" key="1">
    <citation type="submission" date="2019-03" db="EMBL/GenBank/DDBJ databases">
        <title>Genomic Encyclopedia of Type Strains, Phase IV (KMG-IV): sequencing the most valuable type-strain genomes for metagenomic binning, comparative biology and taxonomic classification.</title>
        <authorList>
            <person name="Goeker M."/>
        </authorList>
    </citation>
    <scope>NUCLEOTIDE SEQUENCE [LARGE SCALE GENOMIC DNA]</scope>
    <source>
        <strain evidence="11 12">DSM 29489</strain>
    </source>
</reference>